<reference evidence="4 5" key="1">
    <citation type="submission" date="2024-01" db="EMBL/GenBank/DDBJ databases">
        <authorList>
            <person name="Waweru B."/>
        </authorList>
    </citation>
    <scope>NUCLEOTIDE SEQUENCE [LARGE SCALE GENOMIC DNA]</scope>
</reference>
<evidence type="ECO:0000256" key="3">
    <source>
        <dbReference type="SAM" id="Phobius"/>
    </source>
</evidence>
<gene>
    <name evidence="4" type="ORF">DCAF_LOCUS994</name>
</gene>
<keyword evidence="3" id="KW-0812">Transmembrane</keyword>
<feature type="region of interest" description="Disordered" evidence="2">
    <location>
        <begin position="1"/>
        <end position="25"/>
    </location>
</feature>
<protein>
    <submittedName>
        <fullName evidence="4">Uncharacterized protein</fullName>
    </submittedName>
</protein>
<feature type="coiled-coil region" evidence="1">
    <location>
        <begin position="78"/>
        <end position="144"/>
    </location>
</feature>
<name>A0AAV1QP48_9ROSI</name>
<proteinExistence type="predicted"/>
<dbReference type="EMBL" id="CAWUPB010000079">
    <property type="protein sequence ID" value="CAK7323368.1"/>
    <property type="molecule type" value="Genomic_DNA"/>
</dbReference>
<dbReference type="Proteomes" id="UP001314170">
    <property type="component" value="Unassembled WGS sequence"/>
</dbReference>
<evidence type="ECO:0000313" key="5">
    <source>
        <dbReference type="Proteomes" id="UP001314170"/>
    </source>
</evidence>
<organism evidence="4 5">
    <name type="scientific">Dovyalis caffra</name>
    <dbReference type="NCBI Taxonomy" id="77055"/>
    <lineage>
        <taxon>Eukaryota</taxon>
        <taxon>Viridiplantae</taxon>
        <taxon>Streptophyta</taxon>
        <taxon>Embryophyta</taxon>
        <taxon>Tracheophyta</taxon>
        <taxon>Spermatophyta</taxon>
        <taxon>Magnoliopsida</taxon>
        <taxon>eudicotyledons</taxon>
        <taxon>Gunneridae</taxon>
        <taxon>Pentapetalae</taxon>
        <taxon>rosids</taxon>
        <taxon>fabids</taxon>
        <taxon>Malpighiales</taxon>
        <taxon>Salicaceae</taxon>
        <taxon>Flacourtieae</taxon>
        <taxon>Dovyalis</taxon>
    </lineage>
</organism>
<keyword evidence="5" id="KW-1185">Reference proteome</keyword>
<comment type="caution">
    <text evidence="4">The sequence shown here is derived from an EMBL/GenBank/DDBJ whole genome shotgun (WGS) entry which is preliminary data.</text>
</comment>
<dbReference type="AlphaFoldDB" id="A0AAV1QP48"/>
<evidence type="ECO:0000256" key="2">
    <source>
        <dbReference type="SAM" id="MobiDB-lite"/>
    </source>
</evidence>
<keyword evidence="3" id="KW-1133">Transmembrane helix</keyword>
<evidence type="ECO:0000313" key="4">
    <source>
        <dbReference type="EMBL" id="CAK7323368.1"/>
    </source>
</evidence>
<keyword evidence="1" id="KW-0175">Coiled coil</keyword>
<accession>A0AAV1QP48</accession>
<keyword evidence="3" id="KW-0472">Membrane</keyword>
<sequence length="215" mass="24027">MNYSKLPTSHYSHDHDHHHHHDHSLREPLLQNFTQRVEEQQQELLHQIHEVNRVKETTKSTSNPNPIPLIPCLLQPKKEQQQNISHAVEKELQELKLRVAKLETSCPSSSAKQGEAMEKIKKKNAALEKKVSELTAIVDEMKRTIAAVAASVDLQTPVPSTETPAAGSTHDQIIELQTPVPQSDDEINDGVVIDDLTGCLMVLIFLVAVFIGVLL</sequence>
<feature type="transmembrane region" description="Helical" evidence="3">
    <location>
        <begin position="196"/>
        <end position="214"/>
    </location>
</feature>
<evidence type="ECO:0000256" key="1">
    <source>
        <dbReference type="SAM" id="Coils"/>
    </source>
</evidence>